<feature type="chain" id="PRO_5046665893" evidence="1">
    <location>
        <begin position="23"/>
        <end position="209"/>
    </location>
</feature>
<sequence length="209" mass="23637">MKATTFTLLATCLLLLASAAQAQDTTLVIAKDTLIDPSSGVVLREVEPSSIETYNTERSKAEHKSRTMKATMLSAAIPGLGQAYNGKYWKIPVLYGGYFALGYYLKFNHDFYIELRRDLINELEGKPRIYPQLDEARLRNRIDYFRRNRDYLIILTGLAYALNIVDANVDAHLKEFDVSDDLSMKVGPSFAPSNFNTLQAGVSVKFYFR</sequence>
<protein>
    <submittedName>
        <fullName evidence="3">DUF5683 domain-containing protein</fullName>
    </submittedName>
</protein>
<evidence type="ECO:0000256" key="1">
    <source>
        <dbReference type="SAM" id="SignalP"/>
    </source>
</evidence>
<evidence type="ECO:0000313" key="4">
    <source>
        <dbReference type="Proteomes" id="UP001168552"/>
    </source>
</evidence>
<dbReference type="RefSeq" id="WP_320003783.1">
    <property type="nucleotide sequence ID" value="NZ_JAUHJS010000003.1"/>
</dbReference>
<comment type="caution">
    <text evidence="3">The sequence shown here is derived from an EMBL/GenBank/DDBJ whole genome shotgun (WGS) entry which is preliminary data.</text>
</comment>
<evidence type="ECO:0000259" key="2">
    <source>
        <dbReference type="Pfam" id="PF18935"/>
    </source>
</evidence>
<evidence type="ECO:0000313" key="3">
    <source>
        <dbReference type="EMBL" id="MDN4165257.1"/>
    </source>
</evidence>
<feature type="signal peptide" evidence="1">
    <location>
        <begin position="1"/>
        <end position="22"/>
    </location>
</feature>
<dbReference type="Proteomes" id="UP001168552">
    <property type="component" value="Unassembled WGS sequence"/>
</dbReference>
<gene>
    <name evidence="3" type="ORF">QWY31_07080</name>
</gene>
<keyword evidence="4" id="KW-1185">Reference proteome</keyword>
<keyword evidence="1" id="KW-0732">Signal</keyword>
<dbReference type="InterPro" id="IPR043738">
    <property type="entry name" value="DUF5683"/>
</dbReference>
<name>A0ABT8F494_9BACT</name>
<feature type="domain" description="DUF5683" evidence="2">
    <location>
        <begin position="65"/>
        <end position="208"/>
    </location>
</feature>
<proteinExistence type="predicted"/>
<dbReference type="EMBL" id="JAUHJS010000003">
    <property type="protein sequence ID" value="MDN4165257.1"/>
    <property type="molecule type" value="Genomic_DNA"/>
</dbReference>
<dbReference type="Pfam" id="PF18935">
    <property type="entry name" value="DUF5683"/>
    <property type="match status" value="1"/>
</dbReference>
<reference evidence="3" key="1">
    <citation type="submission" date="2023-06" db="EMBL/GenBank/DDBJ databases">
        <title>Cytophagales bacterium Strain LB-30, isolated from soil.</title>
        <authorList>
            <person name="Liu B."/>
        </authorList>
    </citation>
    <scope>NUCLEOTIDE SEQUENCE</scope>
    <source>
        <strain evidence="3">LB-30</strain>
    </source>
</reference>
<accession>A0ABT8F494</accession>
<organism evidence="3 4">
    <name type="scientific">Shiella aurantiaca</name>
    <dbReference type="NCBI Taxonomy" id="3058365"/>
    <lineage>
        <taxon>Bacteria</taxon>
        <taxon>Pseudomonadati</taxon>
        <taxon>Bacteroidota</taxon>
        <taxon>Cytophagia</taxon>
        <taxon>Cytophagales</taxon>
        <taxon>Shiellaceae</taxon>
        <taxon>Shiella</taxon>
    </lineage>
</organism>